<organism evidence="1">
    <name type="scientific">Brugia malayi</name>
    <name type="common">Filarial nematode worm</name>
    <dbReference type="NCBI Taxonomy" id="6279"/>
    <lineage>
        <taxon>Eukaryota</taxon>
        <taxon>Metazoa</taxon>
        <taxon>Ecdysozoa</taxon>
        <taxon>Nematoda</taxon>
        <taxon>Chromadorea</taxon>
        <taxon>Rhabditida</taxon>
        <taxon>Spirurina</taxon>
        <taxon>Spiruromorpha</taxon>
        <taxon>Filarioidea</taxon>
        <taxon>Onchocercidae</taxon>
        <taxon>Brugia</taxon>
    </lineage>
</organism>
<protein>
    <submittedName>
        <fullName evidence="1">Uncharacterized protein</fullName>
    </submittedName>
</protein>
<sequence length="131" mass="14850">MHLADICTCTQGAITVYSHIPTYATYSYESVCFHAHVHTRADMHTHTHTRGCVYNASALVYRSHAGRHTHPHTQGAQTAVEFELPPRAATRDMYLHWVQCVASLYDMRELASRACSVVITCHFRVLWGFMA</sequence>
<accession>A8PJU6</accession>
<gene>
    <name evidence="1" type="ORF">Bm1_28450</name>
</gene>
<name>A8PJU6_BRUMA</name>
<proteinExistence type="predicted"/>
<reference evidence="1" key="1">
    <citation type="journal article" date="2007" name="Science">
        <title>Draft genome of the filarial nematode parasite Brugia malayi.</title>
        <authorList>
            <person name="Ghedin E."/>
            <person name="Wang S."/>
            <person name="Spiro D."/>
            <person name="Caler E."/>
            <person name="Zhao Q."/>
            <person name="Crabtree J."/>
            <person name="Allen J.E."/>
            <person name="Delcher A.L."/>
            <person name="Guiliano D.B."/>
            <person name="Miranda-Saavedra D."/>
            <person name="Angiuoli S.V."/>
            <person name="Creasy T."/>
            <person name="Amedeo P."/>
            <person name="Haas B."/>
            <person name="El-Sayed N.M."/>
            <person name="Wortman J.R."/>
            <person name="Feldblyum T."/>
            <person name="Tallon L."/>
            <person name="Schatz M."/>
            <person name="Shumway M."/>
            <person name="Koo H."/>
            <person name="Salzberg S.L."/>
            <person name="Schobel S."/>
            <person name="Pertea M."/>
            <person name="Pop M."/>
            <person name="White O."/>
            <person name="Barton G.J."/>
            <person name="Carlow C.K."/>
            <person name="Crawford M.J."/>
            <person name="Daub J."/>
            <person name="Dimmic M.W."/>
            <person name="Estes C.F."/>
            <person name="Foster J.M."/>
            <person name="Ganatra M."/>
            <person name="Gregory W.F."/>
            <person name="Johnson N.M."/>
            <person name="Jin J."/>
            <person name="Komuniecki R."/>
            <person name="Korf I."/>
            <person name="Kumar S."/>
            <person name="Laney S."/>
            <person name="Li B.W."/>
            <person name="Li W."/>
            <person name="Lindblom T.H."/>
            <person name="Lustigman S."/>
            <person name="Ma D."/>
            <person name="Maina C.V."/>
            <person name="Martin D.M."/>
            <person name="McCarter J.P."/>
            <person name="McReynolds L."/>
            <person name="Mitreva M."/>
            <person name="Nutman T.B."/>
            <person name="Parkinson J."/>
            <person name="Peregrin-Alvarez J.M."/>
            <person name="Poole C."/>
            <person name="Ren Q."/>
            <person name="Saunders L."/>
            <person name="Sluder A.E."/>
            <person name="Smith K."/>
            <person name="Stanke M."/>
            <person name="Unnasch T.R."/>
            <person name="Ware J."/>
            <person name="Wei A.D."/>
            <person name="Weil G."/>
            <person name="Williams D.J."/>
            <person name="Zhang Y."/>
            <person name="Williams S.A."/>
            <person name="Fraser-Liggett C."/>
            <person name="Slatko B."/>
            <person name="Blaxter M.L."/>
            <person name="Scott A.L."/>
        </authorList>
    </citation>
    <scope>NUCLEOTIDE SEQUENCE [LARGE SCALE GENOMIC DNA]</scope>
</reference>
<evidence type="ECO:0000313" key="1">
    <source>
        <dbReference type="EMBL" id="EDP34022.1"/>
    </source>
</evidence>
<dbReference type="EMBL" id="DS239369">
    <property type="protein sequence ID" value="EDP34022.1"/>
    <property type="molecule type" value="Genomic_DNA"/>
</dbReference>
<dbReference type="AlphaFoldDB" id="A8PJU6"/>